<protein>
    <submittedName>
        <fullName evidence="4">Protein FAR1-RELATED SEQUENCE 11</fullName>
    </submittedName>
</protein>
<comment type="caution">
    <text evidence="4">The sequence shown here is derived from an EMBL/GenBank/DDBJ whole genome shotgun (WGS) entry which is preliminary data.</text>
</comment>
<reference evidence="4 5" key="1">
    <citation type="submission" date="2018-09" db="EMBL/GenBank/DDBJ databases">
        <title>A high-quality reference genome of wild soybean provides a powerful tool to mine soybean genomes.</title>
        <authorList>
            <person name="Xie M."/>
            <person name="Chung C.Y.L."/>
            <person name="Li M.-W."/>
            <person name="Wong F.-L."/>
            <person name="Chan T.-F."/>
            <person name="Lam H.-M."/>
        </authorList>
    </citation>
    <scope>NUCLEOTIDE SEQUENCE [LARGE SCALE GENOMIC DNA]</scope>
    <source>
        <strain evidence="5">cv. W05</strain>
        <tissue evidence="4">Hypocotyl of etiolated seedlings</tissue>
    </source>
</reference>
<evidence type="ECO:0000256" key="1">
    <source>
        <dbReference type="SAM" id="MobiDB-lite"/>
    </source>
</evidence>
<name>A0A445J051_GLYSO</name>
<sequence>MKEGGLGGVGVEQGGEEVRVEREEKCMEASRARGAKKENGILSVKVKRSDHVFKCSKSENEKNPSVSCFNNSHNHELLDDKEVQYLPTYHDIPADDHNRILLLSKVCCLVSLIIKVLELEKGIDADNLSFLEKDIKNFIQSQHSIEEENEGTEVLKLCKSLKDKDDAFQYDFTLDENNKLEHIIWVFGDSIRAYEAFGDAVIFDTTYGINRYDMPHGLWIGVDNCYALCYSTSVPSLQSFMSFVKGKCLQTILTDEDLALEEAISTEFPNTKHAFCIWHIVAKLSTWFSFPLGSRYNEFKYEFHRLYNLECAVDFENNGKLVLMSLLEIKLEKRHECGKSTIILQLEQVFLLRNMLQLYLHLMPLSCYNMKLSYLQNMQQLKLVMTLTQHDIIPKLMEAFQVKCLKTKDRVEVVVKELKRIIELVKGMPEVQEDSIELEHFAPNDNECDVKNFMISKTKGCPRGSRPKGGVEVAKNSGRCHIPNYDGTNHDSQNCPNKKKNVENLSSQSSTKIAKGWKSSLKEDVHQSMDELKEYFSLFCD</sequence>
<dbReference type="Pfam" id="PF10551">
    <property type="entry name" value="MULE"/>
    <property type="match status" value="1"/>
</dbReference>
<gene>
    <name evidence="4" type="ORF">D0Y65_023940</name>
</gene>
<evidence type="ECO:0000313" key="5">
    <source>
        <dbReference type="Proteomes" id="UP000289340"/>
    </source>
</evidence>
<feature type="compositionally biased region" description="Polar residues" evidence="1">
    <location>
        <begin position="486"/>
        <end position="496"/>
    </location>
</feature>
<evidence type="ECO:0000259" key="3">
    <source>
        <dbReference type="Pfam" id="PF26175"/>
    </source>
</evidence>
<dbReference type="InterPro" id="IPR058778">
    <property type="entry name" value="HTH_FAR1-11-like"/>
</dbReference>
<dbReference type="PANTHER" id="PTHR47718:SF9">
    <property type="entry name" value="PROTEIN FAR1-RELATED SEQUENCE"/>
    <property type="match status" value="1"/>
</dbReference>
<dbReference type="Proteomes" id="UP000289340">
    <property type="component" value="Chromosome 9"/>
</dbReference>
<dbReference type="EMBL" id="QZWG01000009">
    <property type="protein sequence ID" value="RZB91750.1"/>
    <property type="molecule type" value="Genomic_DNA"/>
</dbReference>
<dbReference type="AlphaFoldDB" id="A0A445J051"/>
<feature type="domain" description="FAR1-related sequence 11-like HTH-like" evidence="3">
    <location>
        <begin position="91"/>
        <end position="145"/>
    </location>
</feature>
<feature type="domain" description="MULE transposase" evidence="2">
    <location>
        <begin position="224"/>
        <end position="282"/>
    </location>
</feature>
<evidence type="ECO:0000313" key="4">
    <source>
        <dbReference type="EMBL" id="RZB91750.1"/>
    </source>
</evidence>
<proteinExistence type="predicted"/>
<dbReference type="PANTHER" id="PTHR47718">
    <property type="entry name" value="OS01G0519700 PROTEIN"/>
    <property type="match status" value="1"/>
</dbReference>
<dbReference type="InterPro" id="IPR018289">
    <property type="entry name" value="MULE_transposase_dom"/>
</dbReference>
<evidence type="ECO:0000259" key="2">
    <source>
        <dbReference type="Pfam" id="PF10551"/>
    </source>
</evidence>
<accession>A0A445J051</accession>
<dbReference type="Pfam" id="PF26175">
    <property type="entry name" value="HTH_FAR1"/>
    <property type="match status" value="1"/>
</dbReference>
<feature type="region of interest" description="Disordered" evidence="1">
    <location>
        <begin position="484"/>
        <end position="509"/>
    </location>
</feature>
<keyword evidence="5" id="KW-1185">Reference proteome</keyword>
<organism evidence="4 5">
    <name type="scientific">Glycine soja</name>
    <name type="common">Wild soybean</name>
    <dbReference type="NCBI Taxonomy" id="3848"/>
    <lineage>
        <taxon>Eukaryota</taxon>
        <taxon>Viridiplantae</taxon>
        <taxon>Streptophyta</taxon>
        <taxon>Embryophyta</taxon>
        <taxon>Tracheophyta</taxon>
        <taxon>Spermatophyta</taxon>
        <taxon>Magnoliopsida</taxon>
        <taxon>eudicotyledons</taxon>
        <taxon>Gunneridae</taxon>
        <taxon>Pentapetalae</taxon>
        <taxon>rosids</taxon>
        <taxon>fabids</taxon>
        <taxon>Fabales</taxon>
        <taxon>Fabaceae</taxon>
        <taxon>Papilionoideae</taxon>
        <taxon>50 kb inversion clade</taxon>
        <taxon>NPAAA clade</taxon>
        <taxon>indigoferoid/millettioid clade</taxon>
        <taxon>Phaseoleae</taxon>
        <taxon>Glycine</taxon>
        <taxon>Glycine subgen. Soja</taxon>
    </lineage>
</organism>